<dbReference type="SUPFAM" id="SSF101936">
    <property type="entry name" value="DNA-binding pseudobarrel domain"/>
    <property type="match status" value="1"/>
</dbReference>
<comment type="subcellular location">
    <subcellularLocation>
        <location evidence="1">Nucleus</location>
    </subcellularLocation>
</comment>
<keyword evidence="3" id="KW-0238">DNA-binding</keyword>
<evidence type="ECO:0000259" key="6">
    <source>
        <dbReference type="PROSITE" id="PS50863"/>
    </source>
</evidence>
<sequence length="191" mass="21683">MAMPQFKISKLLTVSDITTKVMLPAEILVYIPISQTKHFVDLQVVDSTKQVWTLRYYTRPTGNRASPVFTTGWLKFVRAKGLKVGDKLILCGQQVRDADGEVQMEYSIQVTRTSNITYQVEKVWTHSGRYYNRPNGNRAMPVFTQLGNQVRASDEELQMQYKIQVTRTSNVTFMAVVDSEKEMAIGGPTPP</sequence>
<dbReference type="Proteomes" id="UP000323000">
    <property type="component" value="Chromosome 3"/>
</dbReference>
<evidence type="ECO:0000313" key="7">
    <source>
        <dbReference type="EMBL" id="TXG65112.1"/>
    </source>
</evidence>
<proteinExistence type="predicted"/>
<dbReference type="Pfam" id="PF02362">
    <property type="entry name" value="B3"/>
    <property type="match status" value="1"/>
</dbReference>
<dbReference type="InterPro" id="IPR003340">
    <property type="entry name" value="B3_DNA-bd"/>
</dbReference>
<evidence type="ECO:0000256" key="1">
    <source>
        <dbReference type="ARBA" id="ARBA00004123"/>
    </source>
</evidence>
<evidence type="ECO:0000256" key="5">
    <source>
        <dbReference type="ARBA" id="ARBA00023242"/>
    </source>
</evidence>
<keyword evidence="4" id="KW-0804">Transcription</keyword>
<reference evidence="8" key="1">
    <citation type="journal article" date="2019" name="Gigascience">
        <title>De novo genome assembly of the endangered Acer yangbiense, a plant species with extremely small populations endemic to Yunnan Province, China.</title>
        <authorList>
            <person name="Yang J."/>
            <person name="Wariss H.M."/>
            <person name="Tao L."/>
            <person name="Zhang R."/>
            <person name="Yun Q."/>
            <person name="Hollingsworth P."/>
            <person name="Dao Z."/>
            <person name="Luo G."/>
            <person name="Guo H."/>
            <person name="Ma Y."/>
            <person name="Sun W."/>
        </authorList>
    </citation>
    <scope>NUCLEOTIDE SEQUENCE [LARGE SCALE GENOMIC DNA]</scope>
    <source>
        <strain evidence="8">cv. Malutang</strain>
    </source>
</reference>
<dbReference type="GO" id="GO:0003677">
    <property type="term" value="F:DNA binding"/>
    <property type="evidence" value="ECO:0007669"/>
    <property type="project" value="UniProtKB-KW"/>
</dbReference>
<dbReference type="EMBL" id="VAHF01000003">
    <property type="protein sequence ID" value="TXG65112.1"/>
    <property type="molecule type" value="Genomic_DNA"/>
</dbReference>
<dbReference type="AlphaFoldDB" id="A0A5C7I903"/>
<keyword evidence="8" id="KW-1185">Reference proteome</keyword>
<protein>
    <recommendedName>
        <fullName evidence="6">TF-B3 domain-containing protein</fullName>
    </recommendedName>
</protein>
<evidence type="ECO:0000256" key="2">
    <source>
        <dbReference type="ARBA" id="ARBA00023015"/>
    </source>
</evidence>
<accession>A0A5C7I903</accession>
<evidence type="ECO:0000256" key="3">
    <source>
        <dbReference type="ARBA" id="ARBA00023125"/>
    </source>
</evidence>
<evidence type="ECO:0000313" key="8">
    <source>
        <dbReference type="Proteomes" id="UP000323000"/>
    </source>
</evidence>
<feature type="domain" description="TF-B3" evidence="6">
    <location>
        <begin position="6"/>
        <end position="114"/>
    </location>
</feature>
<organism evidence="7 8">
    <name type="scientific">Acer yangbiense</name>
    <dbReference type="NCBI Taxonomy" id="1000413"/>
    <lineage>
        <taxon>Eukaryota</taxon>
        <taxon>Viridiplantae</taxon>
        <taxon>Streptophyta</taxon>
        <taxon>Embryophyta</taxon>
        <taxon>Tracheophyta</taxon>
        <taxon>Spermatophyta</taxon>
        <taxon>Magnoliopsida</taxon>
        <taxon>eudicotyledons</taxon>
        <taxon>Gunneridae</taxon>
        <taxon>Pentapetalae</taxon>
        <taxon>rosids</taxon>
        <taxon>malvids</taxon>
        <taxon>Sapindales</taxon>
        <taxon>Sapindaceae</taxon>
        <taxon>Hippocastanoideae</taxon>
        <taxon>Acereae</taxon>
        <taxon>Acer</taxon>
    </lineage>
</organism>
<comment type="caution">
    <text evidence="7">The sequence shown here is derived from an EMBL/GenBank/DDBJ whole genome shotgun (WGS) entry which is preliminary data.</text>
</comment>
<keyword evidence="5" id="KW-0539">Nucleus</keyword>
<dbReference type="InterPro" id="IPR015300">
    <property type="entry name" value="DNA-bd_pseudobarrel_sf"/>
</dbReference>
<name>A0A5C7I903_9ROSI</name>
<dbReference type="CDD" id="cd10017">
    <property type="entry name" value="B3_DNA"/>
    <property type="match status" value="1"/>
</dbReference>
<keyword evidence="2" id="KW-0805">Transcription regulation</keyword>
<dbReference type="GO" id="GO:0005634">
    <property type="term" value="C:nucleus"/>
    <property type="evidence" value="ECO:0007669"/>
    <property type="project" value="UniProtKB-SubCell"/>
</dbReference>
<dbReference type="Gene3D" id="2.40.330.10">
    <property type="entry name" value="DNA-binding pseudobarrel domain"/>
    <property type="match status" value="1"/>
</dbReference>
<dbReference type="OrthoDB" id="954231at2759"/>
<gene>
    <name evidence="7" type="ORF">EZV62_006387</name>
</gene>
<evidence type="ECO:0000256" key="4">
    <source>
        <dbReference type="ARBA" id="ARBA00023163"/>
    </source>
</evidence>
<dbReference type="PROSITE" id="PS50863">
    <property type="entry name" value="B3"/>
    <property type="match status" value="1"/>
</dbReference>